<sequence length="194" mass="20768">MRTCKIVRMRTFSHFRRAIPNSPPVEPRLTPGGCPATDGSCRGIALKTELRLTPGDCPAASARTANRAQTDERRGGEAAGVRMPQRSPFSLQKALLCDILPPAPAAPPARVQTDGRRGDENNGAAGGCHRGEPPGPACLRPPLPLDPDQDPARVLGRCGPLTRLVVLLSQWEHQQPKASRFQGIDGAIFFVGTK</sequence>
<protein>
    <submittedName>
        <fullName evidence="2">Uncharacterized protein</fullName>
    </submittedName>
</protein>
<keyword evidence="3" id="KW-1185">Reference proteome</keyword>
<dbReference type="EMBL" id="JANPWB010000014">
    <property type="protein sequence ID" value="KAJ1096978.1"/>
    <property type="molecule type" value="Genomic_DNA"/>
</dbReference>
<dbReference type="AlphaFoldDB" id="A0AAV7M514"/>
<comment type="caution">
    <text evidence="2">The sequence shown here is derived from an EMBL/GenBank/DDBJ whole genome shotgun (WGS) entry which is preliminary data.</text>
</comment>
<reference evidence="2" key="1">
    <citation type="journal article" date="2022" name="bioRxiv">
        <title>Sequencing and chromosome-scale assembly of the giantPleurodeles waltlgenome.</title>
        <authorList>
            <person name="Brown T."/>
            <person name="Elewa A."/>
            <person name="Iarovenko S."/>
            <person name="Subramanian E."/>
            <person name="Araus A.J."/>
            <person name="Petzold A."/>
            <person name="Susuki M."/>
            <person name="Suzuki K.-i.T."/>
            <person name="Hayashi T."/>
            <person name="Toyoda A."/>
            <person name="Oliveira C."/>
            <person name="Osipova E."/>
            <person name="Leigh N.D."/>
            <person name="Simon A."/>
            <person name="Yun M.H."/>
        </authorList>
    </citation>
    <scope>NUCLEOTIDE SEQUENCE</scope>
    <source>
        <strain evidence="2">20211129_DDA</strain>
        <tissue evidence="2">Liver</tissue>
    </source>
</reference>
<evidence type="ECO:0000256" key="1">
    <source>
        <dbReference type="SAM" id="MobiDB-lite"/>
    </source>
</evidence>
<accession>A0AAV7M514</accession>
<gene>
    <name evidence="2" type="ORF">NDU88_002108</name>
</gene>
<proteinExistence type="predicted"/>
<feature type="region of interest" description="Disordered" evidence="1">
    <location>
        <begin position="54"/>
        <end position="84"/>
    </location>
</feature>
<name>A0AAV7M514_PLEWA</name>
<organism evidence="2 3">
    <name type="scientific">Pleurodeles waltl</name>
    <name type="common">Iberian ribbed newt</name>
    <dbReference type="NCBI Taxonomy" id="8319"/>
    <lineage>
        <taxon>Eukaryota</taxon>
        <taxon>Metazoa</taxon>
        <taxon>Chordata</taxon>
        <taxon>Craniata</taxon>
        <taxon>Vertebrata</taxon>
        <taxon>Euteleostomi</taxon>
        <taxon>Amphibia</taxon>
        <taxon>Batrachia</taxon>
        <taxon>Caudata</taxon>
        <taxon>Salamandroidea</taxon>
        <taxon>Salamandridae</taxon>
        <taxon>Pleurodelinae</taxon>
        <taxon>Pleurodeles</taxon>
    </lineage>
</organism>
<feature type="region of interest" description="Disordered" evidence="1">
    <location>
        <begin position="104"/>
        <end position="137"/>
    </location>
</feature>
<dbReference type="Proteomes" id="UP001066276">
    <property type="component" value="Chromosome 10"/>
</dbReference>
<evidence type="ECO:0000313" key="3">
    <source>
        <dbReference type="Proteomes" id="UP001066276"/>
    </source>
</evidence>
<evidence type="ECO:0000313" key="2">
    <source>
        <dbReference type="EMBL" id="KAJ1096978.1"/>
    </source>
</evidence>